<proteinExistence type="predicted"/>
<protein>
    <submittedName>
        <fullName evidence="1">Uncharacterized protein</fullName>
    </submittedName>
</protein>
<name>A0A371HEI6_MUCPR</name>
<comment type="caution">
    <text evidence="1">The sequence shown here is derived from an EMBL/GenBank/DDBJ whole genome shotgun (WGS) entry which is preliminary data.</text>
</comment>
<dbReference type="Proteomes" id="UP000257109">
    <property type="component" value="Unassembled WGS sequence"/>
</dbReference>
<dbReference type="AlphaFoldDB" id="A0A371HEI6"/>
<gene>
    <name evidence="1" type="ORF">CR513_15520</name>
</gene>
<feature type="non-terminal residue" evidence="1">
    <location>
        <position position="1"/>
    </location>
</feature>
<reference evidence="1" key="1">
    <citation type="submission" date="2018-05" db="EMBL/GenBank/DDBJ databases">
        <title>Draft genome of Mucuna pruriens seed.</title>
        <authorList>
            <person name="Nnadi N.E."/>
            <person name="Vos R."/>
            <person name="Hasami M.H."/>
            <person name="Devisetty U.K."/>
            <person name="Aguiy J.C."/>
        </authorList>
    </citation>
    <scope>NUCLEOTIDE SEQUENCE [LARGE SCALE GENOMIC DNA]</scope>
    <source>
        <strain evidence="1">JCA_2017</strain>
    </source>
</reference>
<accession>A0A371HEI6</accession>
<keyword evidence="2" id="KW-1185">Reference proteome</keyword>
<sequence>MGVNGFYTTVLDGLLSIDISSRENPQPLATGCQFTLAIRTYILWGPRNDPPSTNYTHTPEQGFSRPPYLEKHRLRKHIRQDHSSYSSRFILRNEIPLSKMEKADIIIWDEIPYSASCLIPLRVYSKFLILLSKKLKKAHHIPIGDLFDT</sequence>
<dbReference type="EMBL" id="QJKJ01002818">
    <property type="protein sequence ID" value="RDY01188.1"/>
    <property type="molecule type" value="Genomic_DNA"/>
</dbReference>
<evidence type="ECO:0000313" key="1">
    <source>
        <dbReference type="EMBL" id="RDY01188.1"/>
    </source>
</evidence>
<evidence type="ECO:0000313" key="2">
    <source>
        <dbReference type="Proteomes" id="UP000257109"/>
    </source>
</evidence>
<organism evidence="1 2">
    <name type="scientific">Mucuna pruriens</name>
    <name type="common">Velvet bean</name>
    <name type="synonym">Dolichos pruriens</name>
    <dbReference type="NCBI Taxonomy" id="157652"/>
    <lineage>
        <taxon>Eukaryota</taxon>
        <taxon>Viridiplantae</taxon>
        <taxon>Streptophyta</taxon>
        <taxon>Embryophyta</taxon>
        <taxon>Tracheophyta</taxon>
        <taxon>Spermatophyta</taxon>
        <taxon>Magnoliopsida</taxon>
        <taxon>eudicotyledons</taxon>
        <taxon>Gunneridae</taxon>
        <taxon>Pentapetalae</taxon>
        <taxon>rosids</taxon>
        <taxon>fabids</taxon>
        <taxon>Fabales</taxon>
        <taxon>Fabaceae</taxon>
        <taxon>Papilionoideae</taxon>
        <taxon>50 kb inversion clade</taxon>
        <taxon>NPAAA clade</taxon>
        <taxon>indigoferoid/millettioid clade</taxon>
        <taxon>Phaseoleae</taxon>
        <taxon>Mucuna</taxon>
    </lineage>
</organism>